<dbReference type="Pfam" id="PF00400">
    <property type="entry name" value="WD40"/>
    <property type="match status" value="3"/>
</dbReference>
<feature type="compositionally biased region" description="Basic and acidic residues" evidence="7">
    <location>
        <begin position="40"/>
        <end position="68"/>
    </location>
</feature>
<keyword evidence="3" id="KW-0677">Repeat</keyword>
<sequence>MAEGGEVSQDPVMEDSQEKQTEIEPVEAKIDEASTNDTSNGEKEVTEEPQEEFKPSTDKEDQGEKEAEPVTDTPANEPTGEEPGLEPATNNTGDESTTNDDPTANKDNVPMTANDGSTANNTDGANVDELTAANDDPTAANDGPTPVNDGPTPANDGPTPVNDGPTPANDGPTPANDGPTPANDGPTPANDGPTPANDGPTPANDGPTPVNDGPTPANDGPTPANDGPTPANGGPTPANDGPTAVDEEGEEQSELEQQLKEPNSNKGTKQNKEEEEEPSTDKPNEPSPPPPPPEEKEKQSEEKPSDGVVVLPPAPPPTASKSSDENPAIPGEGEVEDDKNEEGGMIEIMELPLEKLKVSEDEEKSLLETAVPGQTFDTPTPLSNQPLSLTWSYGFNHNVPVHNISTDDKKMIFYTCSHTGIIYDCKRHRQFLLQGHGHPITCTAVSGDRRWLATADVGADPLIIIWDSYSGIPVRTFYNNLGQGVVGVAMSQDARYLATIGCQIPQVVSVWDWTNERETPVQSVTLNPDYGIQTYITFSHNDSSLLASNSDDQVIFYKWTAKGLSVCTTPVSDRDFNKSVGLLSQTVFLPDGSNHWALTGTSEGCAVVWETSGLYHNQEMRPLSELRLEKKKPVRLMKLHDYPVTAITTINHDPCRCIVTGDSIGHVKFFDKNLKLLYWYTDLCTGPIASVSFAYSIKLMTSSSITSLSGYPNQSLLADGVKLVIPDFTISTSVSSIIHLSTNGRIRDVILEDHDSTVSALSAHPSQPLLLVGSYSRKLKLWNYSTKKVVMSRQLSDQLLVQCMSYDPRGECVGIGFTGGEVLVVDSVTLHDVSEIFHYSKDTVTLLTFSNDSRYMAIADLDHTVTLYVSSNTPKGRRWSFLARHKAHYKKIEAILFGVFPDSGEPRLFSLGSDRKLVEYDLCNSSEDNLQLLSIDRIEQTATPTSITWCPPLSVESFVITANDEYKIKLYNSTTKMCRKTLLGPTFGSPIRKMIVLPKGADTTQETVIDDRRYLVYITNDKVGLLILPHDGNPYNSICLTAHPEQISDVAVAYDGSCVFTAGGKDCVVNQWNINTDSLEAHSLLGGEGLLPFYALIEGGREGEFFGQLEEYFYYAQLRTQGTDCMKTRVASASIAIEQIPYVMRAIGYYPSEHEIDNMLNEVKFSQYVDKGGIVTEIDLGQFIQLYINHRPVFGLLPLDITQSFKTLGKRRGKEKNCSIERTKLLQLLQEKGEHFTESELVDYLMTLVSTGHYLESEADGDVALDPAKLLQQIPEFVTAKDFVEEMLGLTATHNS</sequence>
<dbReference type="SMART" id="SM00320">
    <property type="entry name" value="WD40"/>
    <property type="match status" value="11"/>
</dbReference>
<keyword evidence="9" id="KW-1185">Reference proteome</keyword>
<evidence type="ECO:0000256" key="4">
    <source>
        <dbReference type="ARBA" id="ARBA00023273"/>
    </source>
</evidence>
<keyword evidence="2 6" id="KW-0853">WD repeat</keyword>
<dbReference type="STRING" id="400682.A0A1X7VIL7"/>
<feature type="compositionally biased region" description="Basic and acidic residues" evidence="7">
    <location>
        <begin position="293"/>
        <end position="305"/>
    </location>
</feature>
<dbReference type="Proteomes" id="UP000007879">
    <property type="component" value="Unassembled WGS sequence"/>
</dbReference>
<dbReference type="PANTHER" id="PTHR13720:SF13">
    <property type="entry name" value="CILIA- AND FLAGELLA-ASSOCIATED PROTEIN 251"/>
    <property type="match status" value="1"/>
</dbReference>
<feature type="compositionally biased region" description="Polar residues" evidence="7">
    <location>
        <begin position="114"/>
        <end position="124"/>
    </location>
</feature>
<comment type="subcellular location">
    <subcellularLocation>
        <location evidence="1">Cell projection</location>
        <location evidence="1">Cilium</location>
    </subcellularLocation>
</comment>
<dbReference type="InterPro" id="IPR015943">
    <property type="entry name" value="WD40/YVTN_repeat-like_dom_sf"/>
</dbReference>
<evidence type="ECO:0000256" key="6">
    <source>
        <dbReference type="PROSITE-ProRule" id="PRU00221"/>
    </source>
</evidence>
<dbReference type="InterPro" id="IPR001680">
    <property type="entry name" value="WD40_rpt"/>
</dbReference>
<reference evidence="8" key="2">
    <citation type="submission" date="2017-05" db="UniProtKB">
        <authorList>
            <consortium name="EnsemblMetazoa"/>
        </authorList>
    </citation>
    <scope>IDENTIFICATION</scope>
</reference>
<gene>
    <name evidence="8" type="primary">100635979</name>
</gene>
<dbReference type="InterPro" id="IPR036322">
    <property type="entry name" value="WD40_repeat_dom_sf"/>
</dbReference>
<organism evidence="8">
    <name type="scientific">Amphimedon queenslandica</name>
    <name type="common">Sponge</name>
    <dbReference type="NCBI Taxonomy" id="400682"/>
    <lineage>
        <taxon>Eukaryota</taxon>
        <taxon>Metazoa</taxon>
        <taxon>Porifera</taxon>
        <taxon>Demospongiae</taxon>
        <taxon>Heteroscleromorpha</taxon>
        <taxon>Haplosclerida</taxon>
        <taxon>Niphatidae</taxon>
        <taxon>Amphimedon</taxon>
    </lineage>
</organism>
<dbReference type="SUPFAM" id="SSF50978">
    <property type="entry name" value="WD40 repeat-like"/>
    <property type="match status" value="2"/>
</dbReference>
<dbReference type="PROSITE" id="PS50294">
    <property type="entry name" value="WD_REPEATS_REGION"/>
    <property type="match status" value="1"/>
</dbReference>
<dbReference type="InterPro" id="IPR011992">
    <property type="entry name" value="EF-hand-dom_pair"/>
</dbReference>
<feature type="compositionally biased region" description="Low complexity" evidence="7">
    <location>
        <begin position="131"/>
        <end position="142"/>
    </location>
</feature>
<accession>A0A1X7VIL7</accession>
<feature type="compositionally biased region" description="Basic and acidic residues" evidence="7">
    <location>
        <begin position="16"/>
        <end position="32"/>
    </location>
</feature>
<dbReference type="PROSITE" id="PS50082">
    <property type="entry name" value="WD_REPEATS_2"/>
    <property type="match status" value="1"/>
</dbReference>
<evidence type="ECO:0000256" key="1">
    <source>
        <dbReference type="ARBA" id="ARBA00004138"/>
    </source>
</evidence>
<dbReference type="OrthoDB" id="4899631at2759"/>
<evidence type="ECO:0000256" key="2">
    <source>
        <dbReference type="ARBA" id="ARBA00022574"/>
    </source>
</evidence>
<keyword evidence="4" id="KW-0966">Cell projection</keyword>
<feature type="repeat" description="WD" evidence="6">
    <location>
        <begin position="751"/>
        <end position="792"/>
    </location>
</feature>
<evidence type="ECO:0000256" key="3">
    <source>
        <dbReference type="ARBA" id="ARBA00022737"/>
    </source>
</evidence>
<name>A0A1X7VIL7_AMPQE</name>
<dbReference type="KEGG" id="aqu:100635979"/>
<evidence type="ECO:0000256" key="7">
    <source>
        <dbReference type="SAM" id="MobiDB-lite"/>
    </source>
</evidence>
<protein>
    <recommendedName>
        <fullName evidence="5">Cilia- and flagella-associated protein 251</fullName>
    </recommendedName>
</protein>
<dbReference type="EnsemblMetazoa" id="XM_019993256.1">
    <property type="protein sequence ID" value="XP_019848815.1"/>
    <property type="gene ID" value="LOC100635979"/>
</dbReference>
<feature type="compositionally biased region" description="Polar residues" evidence="7">
    <location>
        <begin position="88"/>
        <end position="106"/>
    </location>
</feature>
<evidence type="ECO:0000313" key="8">
    <source>
        <dbReference type="EnsemblMetazoa" id="Aqu2.1.39892_001"/>
    </source>
</evidence>
<feature type="compositionally biased region" description="Acidic residues" evidence="7">
    <location>
        <begin position="245"/>
        <end position="254"/>
    </location>
</feature>
<dbReference type="PANTHER" id="PTHR13720">
    <property type="entry name" value="WD-40 REPEAT PROTEIN"/>
    <property type="match status" value="1"/>
</dbReference>
<dbReference type="Gene3D" id="2.130.10.10">
    <property type="entry name" value="YVTN repeat-like/Quinoprotein amine dehydrogenase"/>
    <property type="match status" value="2"/>
</dbReference>
<dbReference type="EnsemblMetazoa" id="Aqu2.1.39892_001">
    <property type="protein sequence ID" value="Aqu2.1.39892_001"/>
    <property type="gene ID" value="Aqu2.1.39892"/>
</dbReference>
<dbReference type="InterPro" id="IPR050630">
    <property type="entry name" value="WD_repeat_EMAP"/>
</dbReference>
<proteinExistence type="predicted"/>
<dbReference type="InParanoid" id="A0A1X7VIL7"/>
<dbReference type="SUPFAM" id="SSF47473">
    <property type="entry name" value="EF-hand"/>
    <property type="match status" value="1"/>
</dbReference>
<dbReference type="GO" id="GO:0031514">
    <property type="term" value="C:motile cilium"/>
    <property type="evidence" value="ECO:0007669"/>
    <property type="project" value="TreeGrafter"/>
</dbReference>
<reference evidence="9" key="1">
    <citation type="journal article" date="2010" name="Nature">
        <title>The Amphimedon queenslandica genome and the evolution of animal complexity.</title>
        <authorList>
            <person name="Srivastava M."/>
            <person name="Simakov O."/>
            <person name="Chapman J."/>
            <person name="Fahey B."/>
            <person name="Gauthier M.E."/>
            <person name="Mitros T."/>
            <person name="Richards G.S."/>
            <person name="Conaco C."/>
            <person name="Dacre M."/>
            <person name="Hellsten U."/>
            <person name="Larroux C."/>
            <person name="Putnam N.H."/>
            <person name="Stanke M."/>
            <person name="Adamska M."/>
            <person name="Darling A."/>
            <person name="Degnan S.M."/>
            <person name="Oakley T.H."/>
            <person name="Plachetzki D.C."/>
            <person name="Zhai Y."/>
            <person name="Adamski M."/>
            <person name="Calcino A."/>
            <person name="Cummins S.F."/>
            <person name="Goodstein D.M."/>
            <person name="Harris C."/>
            <person name="Jackson D.J."/>
            <person name="Leys S.P."/>
            <person name="Shu S."/>
            <person name="Woodcroft B.J."/>
            <person name="Vervoort M."/>
            <person name="Kosik K.S."/>
            <person name="Manning G."/>
            <person name="Degnan B.M."/>
            <person name="Rokhsar D.S."/>
        </authorList>
    </citation>
    <scope>NUCLEOTIDE SEQUENCE [LARGE SCALE GENOMIC DNA]</scope>
</reference>
<dbReference type="eggNOG" id="KOG3627">
    <property type="taxonomic scope" value="Eukaryota"/>
</dbReference>
<evidence type="ECO:0000313" key="9">
    <source>
        <dbReference type="Proteomes" id="UP000007879"/>
    </source>
</evidence>
<evidence type="ECO:0000256" key="5">
    <source>
        <dbReference type="ARBA" id="ARBA00040994"/>
    </source>
</evidence>
<feature type="region of interest" description="Disordered" evidence="7">
    <location>
        <begin position="1"/>
        <end position="342"/>
    </location>
</feature>
<feature type="compositionally biased region" description="Low complexity" evidence="7">
    <location>
        <begin position="223"/>
        <end position="239"/>
    </location>
</feature>